<reference evidence="3" key="1">
    <citation type="journal article" date="2019" name="Int. J. Syst. Evol. Microbiol.">
        <title>The Global Catalogue of Microorganisms (GCM) 10K type strain sequencing project: providing services to taxonomists for standard genome sequencing and annotation.</title>
        <authorList>
            <consortium name="The Broad Institute Genomics Platform"/>
            <consortium name="The Broad Institute Genome Sequencing Center for Infectious Disease"/>
            <person name="Wu L."/>
            <person name="Ma J."/>
        </authorList>
    </citation>
    <scope>NUCLEOTIDE SEQUENCE [LARGE SCALE GENOMIC DNA]</scope>
    <source>
        <strain evidence="3">NBRC 111756</strain>
    </source>
</reference>
<dbReference type="EMBL" id="JBHSWE010000001">
    <property type="protein sequence ID" value="MFC6673502.1"/>
    <property type="molecule type" value="Genomic_DNA"/>
</dbReference>
<keyword evidence="3" id="KW-1185">Reference proteome</keyword>
<evidence type="ECO:0000256" key="1">
    <source>
        <dbReference type="SAM" id="MobiDB-lite"/>
    </source>
</evidence>
<comment type="caution">
    <text evidence="2">The sequence shown here is derived from an EMBL/GenBank/DDBJ whole genome shotgun (WGS) entry which is preliminary data.</text>
</comment>
<gene>
    <name evidence="2" type="ORF">ACFQDL_28000</name>
</gene>
<proteinExistence type="predicted"/>
<protein>
    <submittedName>
        <fullName evidence="2">Uncharacterized protein</fullName>
    </submittedName>
</protein>
<evidence type="ECO:0000313" key="2">
    <source>
        <dbReference type="EMBL" id="MFC6673502.1"/>
    </source>
</evidence>
<dbReference type="Proteomes" id="UP001596422">
    <property type="component" value="Unassembled WGS sequence"/>
</dbReference>
<sequence length="110" mass="12676">MDWDSYFKKAKKLSTLERMIMSKVEEMGIRYNPGRESLRVVADTYRRLRPSAYEMLAAAYKREQELEATPSPSTTKTTSTRTESTATDSIQNGLEAEMEAWMARNRRALS</sequence>
<name>A0ABW2A7X0_9GAMM</name>
<accession>A0ABW2A7X0</accession>
<organism evidence="2 3">
    <name type="scientific">Marinobacterium aestuariivivens</name>
    <dbReference type="NCBI Taxonomy" id="1698799"/>
    <lineage>
        <taxon>Bacteria</taxon>
        <taxon>Pseudomonadati</taxon>
        <taxon>Pseudomonadota</taxon>
        <taxon>Gammaproteobacteria</taxon>
        <taxon>Oceanospirillales</taxon>
        <taxon>Oceanospirillaceae</taxon>
        <taxon>Marinobacterium</taxon>
    </lineage>
</organism>
<evidence type="ECO:0000313" key="3">
    <source>
        <dbReference type="Proteomes" id="UP001596422"/>
    </source>
</evidence>
<feature type="region of interest" description="Disordered" evidence="1">
    <location>
        <begin position="62"/>
        <end position="95"/>
    </location>
</feature>
<dbReference type="RefSeq" id="WP_379911931.1">
    <property type="nucleotide sequence ID" value="NZ_JBHSWE010000001.1"/>
</dbReference>
<feature type="compositionally biased region" description="Low complexity" evidence="1">
    <location>
        <begin position="67"/>
        <end position="87"/>
    </location>
</feature>